<organism evidence="1 2">
    <name type="scientific">Metallococcus carri</name>
    <dbReference type="NCBI Taxonomy" id="1656884"/>
    <lineage>
        <taxon>Bacteria</taxon>
        <taxon>Bacillati</taxon>
        <taxon>Actinomycetota</taxon>
        <taxon>Actinomycetes</taxon>
        <taxon>Micrococcales</taxon>
        <taxon>Dermacoccaceae</taxon>
        <taxon>Metallococcus</taxon>
    </lineage>
</organism>
<keyword evidence="2" id="KW-1185">Reference proteome</keyword>
<dbReference type="Proteomes" id="UP000744769">
    <property type="component" value="Unassembled WGS sequence"/>
</dbReference>
<dbReference type="EMBL" id="JAAOIV010000013">
    <property type="protein sequence ID" value="NHN57174.1"/>
    <property type="molecule type" value="Genomic_DNA"/>
</dbReference>
<evidence type="ECO:0008006" key="3">
    <source>
        <dbReference type="Google" id="ProtNLM"/>
    </source>
</evidence>
<evidence type="ECO:0000313" key="2">
    <source>
        <dbReference type="Proteomes" id="UP000744769"/>
    </source>
</evidence>
<sequence>MTEAIRVWALDKRAAQAVRASESVDASTPLDPGDNESMIVMELPASVVRRHPELLNPQRSVALDVFDSLTRDVGRYGRGMHAQTRLAADRVRAIDEEFGLLDSAAVAELSGSTASNAAATASRWMRAGKVFAVRLGGRTLFPAFQFDELGAPLPLVRDVLTAYGPATGTALALWFTAPNAYLAGDRPVDRLGDRDEVVAAAKQAQQASV</sequence>
<name>A0A967B396_9MICO</name>
<evidence type="ECO:0000313" key="1">
    <source>
        <dbReference type="EMBL" id="NHN57174.1"/>
    </source>
</evidence>
<comment type="caution">
    <text evidence="1">The sequence shown here is derived from an EMBL/GenBank/DDBJ whole genome shotgun (WGS) entry which is preliminary data.</text>
</comment>
<proteinExistence type="predicted"/>
<dbReference type="RefSeq" id="WP_166198185.1">
    <property type="nucleotide sequence ID" value="NZ_JAAOIV010000013.1"/>
</dbReference>
<accession>A0A967B396</accession>
<gene>
    <name evidence="1" type="ORF">G9U51_15490</name>
</gene>
<protein>
    <recommendedName>
        <fullName evidence="3">DUF2384 domain-containing protein</fullName>
    </recommendedName>
</protein>
<dbReference type="AlphaFoldDB" id="A0A967B396"/>
<reference evidence="1" key="1">
    <citation type="submission" date="2020-03" db="EMBL/GenBank/DDBJ databases">
        <title>Draft sequencing of Calidifontibacter sp. DB0510.</title>
        <authorList>
            <person name="Kim D.-U."/>
        </authorList>
    </citation>
    <scope>NUCLEOTIDE SEQUENCE</scope>
    <source>
        <strain evidence="1">DB0510</strain>
    </source>
</reference>